<evidence type="ECO:0000256" key="8">
    <source>
        <dbReference type="ARBA" id="ARBA00022741"/>
    </source>
</evidence>
<dbReference type="Proteomes" id="UP000218238">
    <property type="component" value="Unassembled WGS sequence"/>
</dbReference>
<evidence type="ECO:0000256" key="2">
    <source>
        <dbReference type="ARBA" id="ARBA00010113"/>
    </source>
</evidence>
<dbReference type="InterPro" id="IPR025845">
    <property type="entry name" value="Thg1_C_dom"/>
</dbReference>
<evidence type="ECO:0000313" key="14">
    <source>
        <dbReference type="Proteomes" id="UP000218238"/>
    </source>
</evidence>
<keyword evidence="7" id="KW-0479">Metal-binding</keyword>
<evidence type="ECO:0000259" key="12">
    <source>
        <dbReference type="Pfam" id="PF14413"/>
    </source>
</evidence>
<dbReference type="InterPro" id="IPR038469">
    <property type="entry name" value="tRNAHis_GuaTrfase_Thg1_sf"/>
</dbReference>
<evidence type="ECO:0000256" key="6">
    <source>
        <dbReference type="ARBA" id="ARBA00022695"/>
    </source>
</evidence>
<evidence type="ECO:0000256" key="4">
    <source>
        <dbReference type="ARBA" id="ARBA00022679"/>
    </source>
</evidence>
<comment type="similarity">
    <text evidence="2">Belongs to the tRNA(His) guanylyltransferase family.</text>
</comment>
<comment type="caution">
    <text evidence="13">The sequence shown here is derived from an EMBL/GenBank/DDBJ whole genome shotgun (WGS) entry which is preliminary data.</text>
</comment>
<evidence type="ECO:0000313" key="13">
    <source>
        <dbReference type="EMBL" id="PAX52839.1"/>
    </source>
</evidence>
<sequence length="264" mass="30756">MKFDELDTRMRVFETAHDHCVLPGLYVVARLDGRSFTRLTKEVHKFKAPFDEKFRDMMLDTVEHLMNCGIDIIYGYTQSDEISLLFANYEDTFSRKERKLNSVLAGEASAKLSLLLGDIACFDCRISQLPNITEVVNYFRWRNEDANRNALNAHCYWSLRGDGKTARQATSMMSGLSIADKNELLFQHGINFNDLPKWQKRGTGLYWEEYEKDGFNPQTEQSVKTIRRRIKRDLELPMKEEYSQFIHTFLSSIYSQRNSALTSV</sequence>
<dbReference type="GO" id="GO:0005525">
    <property type="term" value="F:GTP binding"/>
    <property type="evidence" value="ECO:0007669"/>
    <property type="project" value="UniProtKB-KW"/>
</dbReference>
<dbReference type="EMBL" id="NTFS01000194">
    <property type="protein sequence ID" value="PAX52839.1"/>
    <property type="molecule type" value="Genomic_DNA"/>
</dbReference>
<keyword evidence="6 13" id="KW-0548">Nucleotidyltransferase</keyword>
<evidence type="ECO:0000256" key="7">
    <source>
        <dbReference type="ARBA" id="ARBA00022723"/>
    </source>
</evidence>
<keyword evidence="8" id="KW-0547">Nucleotide-binding</keyword>
<dbReference type="GO" id="GO:0006400">
    <property type="term" value="P:tRNA modification"/>
    <property type="evidence" value="ECO:0007669"/>
    <property type="project" value="InterPro"/>
</dbReference>
<evidence type="ECO:0000259" key="11">
    <source>
        <dbReference type="Pfam" id="PF04446"/>
    </source>
</evidence>
<dbReference type="EC" id="2.7.7.79" evidence="3"/>
<feature type="domain" description="Thg1 C-terminal" evidence="12">
    <location>
        <begin position="134"/>
        <end position="228"/>
    </location>
</feature>
<gene>
    <name evidence="13" type="ORF">CK510_17155</name>
</gene>
<dbReference type="GO" id="GO:0000287">
    <property type="term" value="F:magnesium ion binding"/>
    <property type="evidence" value="ECO:0007669"/>
    <property type="project" value="InterPro"/>
</dbReference>
<dbReference type="InterPro" id="IPR024956">
    <property type="entry name" value="tRNAHis_GuaTrfase_cat"/>
</dbReference>
<organism evidence="13 14">
    <name type="scientific">Brunnivagina elsteri CCALA 953</name>
    <dbReference type="NCBI Taxonomy" id="987040"/>
    <lineage>
        <taxon>Bacteria</taxon>
        <taxon>Bacillati</taxon>
        <taxon>Cyanobacteriota</taxon>
        <taxon>Cyanophyceae</taxon>
        <taxon>Nostocales</taxon>
        <taxon>Calotrichaceae</taxon>
        <taxon>Brunnivagina</taxon>
    </lineage>
</organism>
<keyword evidence="4 13" id="KW-0808">Transferase</keyword>
<dbReference type="PANTHER" id="PTHR12729">
    <property type="entry name" value="TRNA(HIS) GUANYLYLTRANSFERASE-RELATED"/>
    <property type="match status" value="1"/>
</dbReference>
<protein>
    <recommendedName>
        <fullName evidence="3">tRNA(His) guanylyltransferase</fullName>
        <ecNumber evidence="3">2.7.7.79</ecNumber>
    </recommendedName>
</protein>
<keyword evidence="14" id="KW-1185">Reference proteome</keyword>
<name>A0A2A2THG4_9CYAN</name>
<dbReference type="GO" id="GO:0008193">
    <property type="term" value="F:tRNA guanylyltransferase activity"/>
    <property type="evidence" value="ECO:0007669"/>
    <property type="project" value="UniProtKB-EC"/>
</dbReference>
<dbReference type="Gene3D" id="3.30.70.3000">
    <property type="match status" value="1"/>
</dbReference>
<dbReference type="RefSeq" id="WP_095722868.1">
    <property type="nucleotide sequence ID" value="NZ_NTFS01000194.1"/>
</dbReference>
<evidence type="ECO:0000256" key="10">
    <source>
        <dbReference type="ARBA" id="ARBA00023134"/>
    </source>
</evidence>
<evidence type="ECO:0000256" key="3">
    <source>
        <dbReference type="ARBA" id="ARBA00012511"/>
    </source>
</evidence>
<dbReference type="OrthoDB" id="4547336at2"/>
<proteinExistence type="inferred from homology"/>
<dbReference type="AlphaFoldDB" id="A0A2A2THG4"/>
<keyword evidence="10" id="KW-0342">GTP-binding</keyword>
<feature type="domain" description="tRNAHis guanylyltransferase catalytic" evidence="11">
    <location>
        <begin position="8"/>
        <end position="130"/>
    </location>
</feature>
<evidence type="ECO:0000256" key="9">
    <source>
        <dbReference type="ARBA" id="ARBA00022842"/>
    </source>
</evidence>
<dbReference type="PANTHER" id="PTHR12729:SF6">
    <property type="entry name" value="TRNA(HIS) GUANYLYLTRANSFERASE-RELATED"/>
    <property type="match status" value="1"/>
</dbReference>
<keyword evidence="5" id="KW-0819">tRNA processing</keyword>
<evidence type="ECO:0000256" key="1">
    <source>
        <dbReference type="ARBA" id="ARBA00001946"/>
    </source>
</evidence>
<comment type="cofactor">
    <cofactor evidence="1">
        <name>Mg(2+)</name>
        <dbReference type="ChEBI" id="CHEBI:18420"/>
    </cofactor>
</comment>
<evidence type="ECO:0000256" key="5">
    <source>
        <dbReference type="ARBA" id="ARBA00022694"/>
    </source>
</evidence>
<keyword evidence="9" id="KW-0460">Magnesium</keyword>
<dbReference type="Pfam" id="PF14413">
    <property type="entry name" value="Thg1C"/>
    <property type="match status" value="1"/>
</dbReference>
<accession>A0A2A2THG4</accession>
<dbReference type="InterPro" id="IPR007537">
    <property type="entry name" value="tRNAHis_GuaTrfase_Thg1"/>
</dbReference>
<reference evidence="13 14" key="1">
    <citation type="submission" date="2017-08" db="EMBL/GenBank/DDBJ databases">
        <title>Draft genome sequence of filamentous cyanobacterium Calothrix elsteri CCALA 953.</title>
        <authorList>
            <person name="Gagunashvili A.N."/>
            <person name="Elster J."/>
            <person name="Andresson O.S."/>
        </authorList>
    </citation>
    <scope>NUCLEOTIDE SEQUENCE [LARGE SCALE GENOMIC DNA]</scope>
    <source>
        <strain evidence="13 14">CCALA 953</strain>
    </source>
</reference>
<dbReference type="Pfam" id="PF04446">
    <property type="entry name" value="Thg1"/>
    <property type="match status" value="1"/>
</dbReference>